<evidence type="ECO:0000313" key="8">
    <source>
        <dbReference type="Proteomes" id="UP000218272"/>
    </source>
</evidence>
<evidence type="ECO:0000313" key="7">
    <source>
        <dbReference type="EMBL" id="BAV66934.1"/>
    </source>
</evidence>
<dbReference type="AlphaFoldDB" id="A0A1E1F8U3"/>
<dbReference type="GO" id="GO:0000150">
    <property type="term" value="F:DNA strand exchange activity"/>
    <property type="evidence" value="ECO:0007669"/>
    <property type="project" value="InterPro"/>
</dbReference>
<dbReference type="PROSITE" id="PS00397">
    <property type="entry name" value="RECOMBINASES_1"/>
    <property type="match status" value="1"/>
</dbReference>
<dbReference type="Gene3D" id="3.40.50.1390">
    <property type="entry name" value="Resolvase, N-terminal catalytic domain"/>
    <property type="match status" value="1"/>
</dbReference>
<dbReference type="InterPro" id="IPR050639">
    <property type="entry name" value="SSR_resolvase"/>
</dbReference>
<keyword evidence="3" id="KW-0233">DNA recombination</keyword>
<accession>A0A1E1F8U3</accession>
<keyword evidence="8" id="KW-1185">Reference proteome</keyword>
<keyword evidence="7" id="KW-0614">Plasmid</keyword>
<feature type="domain" description="Resolvase/invertase-type recombinase catalytic" evidence="6">
    <location>
        <begin position="3"/>
        <end position="95"/>
    </location>
</feature>
<dbReference type="KEGG" id="sclo:SCLO_5000380"/>
<dbReference type="Proteomes" id="UP000218272">
    <property type="component" value="Plasmid pSCLO_5"/>
</dbReference>
<dbReference type="CDD" id="cd03768">
    <property type="entry name" value="SR_ResInv"/>
    <property type="match status" value="1"/>
</dbReference>
<dbReference type="PROSITE" id="PS51736">
    <property type="entry name" value="RECOMBINASES_3"/>
    <property type="match status" value="1"/>
</dbReference>
<sequence>MGGILGYARVSTGDQDVAGQTMRLEKAGAIKVFTDVMSGKSMERPGLADLIAYARKGDTLAVVRLDRLGRSLAELLATVETLRGQGIALLSLEENRHVFGRWRTHLPCVRGHRSFRKAAHIRANPRRHRCCPCQRQATWAQPLDMSKVNAAIKLVEAHISRRSSTSTRHRPIDHLS</sequence>
<dbReference type="InterPro" id="IPR036162">
    <property type="entry name" value="Resolvase-like_N_sf"/>
</dbReference>
<dbReference type="PANTHER" id="PTHR30461">
    <property type="entry name" value="DNA-INVERTASE FROM LAMBDOID PROPHAGE"/>
    <property type="match status" value="1"/>
</dbReference>
<keyword evidence="2" id="KW-0238">DNA-binding</keyword>
<dbReference type="SMART" id="SM00857">
    <property type="entry name" value="Resolvase"/>
    <property type="match status" value="1"/>
</dbReference>
<feature type="active site" description="O-(5'-phospho-DNA)-serine intermediate" evidence="4 5">
    <location>
        <position position="11"/>
    </location>
</feature>
<evidence type="ECO:0000256" key="1">
    <source>
        <dbReference type="ARBA" id="ARBA00022908"/>
    </source>
</evidence>
<gene>
    <name evidence="7" type="ORF">SCLO_5000380</name>
</gene>
<geneLocation type="plasmid" evidence="8">
    <name>psclo_5 dna</name>
</geneLocation>
<dbReference type="Pfam" id="PF00239">
    <property type="entry name" value="Resolvase"/>
    <property type="match status" value="1"/>
</dbReference>
<proteinExistence type="predicted"/>
<keyword evidence="1" id="KW-0229">DNA integration</keyword>
<dbReference type="InterPro" id="IPR006119">
    <property type="entry name" value="Resolv_N"/>
</dbReference>
<evidence type="ECO:0000256" key="5">
    <source>
        <dbReference type="PROSITE-ProRule" id="PRU10137"/>
    </source>
</evidence>
<dbReference type="EMBL" id="AP017659">
    <property type="protein sequence ID" value="BAV66934.1"/>
    <property type="molecule type" value="Genomic_DNA"/>
</dbReference>
<evidence type="ECO:0000256" key="2">
    <source>
        <dbReference type="ARBA" id="ARBA00023125"/>
    </source>
</evidence>
<evidence type="ECO:0000256" key="3">
    <source>
        <dbReference type="ARBA" id="ARBA00023172"/>
    </source>
</evidence>
<reference evidence="7 8" key="1">
    <citation type="submission" date="2016-10" db="EMBL/GenBank/DDBJ databases">
        <title>Complete Genome Sequence of the Nonylphenol-Degrading Bacterium Sphingobium cloacae JCM 10874T.</title>
        <authorList>
            <person name="Ootsuka M."/>
            <person name="Nishizawa T."/>
            <person name="Ohta H."/>
        </authorList>
    </citation>
    <scope>NUCLEOTIDE SEQUENCE [LARGE SCALE GENOMIC DNA]</scope>
    <source>
        <strain evidence="7 8">JCM 10874</strain>
        <plasmid evidence="8">psclo_5 dna</plasmid>
    </source>
</reference>
<evidence type="ECO:0000256" key="4">
    <source>
        <dbReference type="PIRSR" id="PIRSR606118-50"/>
    </source>
</evidence>
<dbReference type="GO" id="GO:0015074">
    <property type="term" value="P:DNA integration"/>
    <property type="evidence" value="ECO:0007669"/>
    <property type="project" value="UniProtKB-KW"/>
</dbReference>
<dbReference type="InterPro" id="IPR006118">
    <property type="entry name" value="Recombinase_CS"/>
</dbReference>
<evidence type="ECO:0000259" key="6">
    <source>
        <dbReference type="PROSITE" id="PS51736"/>
    </source>
</evidence>
<dbReference type="SUPFAM" id="SSF53041">
    <property type="entry name" value="Resolvase-like"/>
    <property type="match status" value="1"/>
</dbReference>
<organism evidence="7 8">
    <name type="scientific">Sphingobium cloacae</name>
    <dbReference type="NCBI Taxonomy" id="120107"/>
    <lineage>
        <taxon>Bacteria</taxon>
        <taxon>Pseudomonadati</taxon>
        <taxon>Pseudomonadota</taxon>
        <taxon>Alphaproteobacteria</taxon>
        <taxon>Sphingomonadales</taxon>
        <taxon>Sphingomonadaceae</taxon>
        <taxon>Sphingobium</taxon>
    </lineage>
</organism>
<protein>
    <submittedName>
        <fullName evidence="7">Invertase</fullName>
    </submittedName>
</protein>
<name>A0A1E1F8U3_9SPHN</name>
<dbReference type="PANTHER" id="PTHR30461:SF2">
    <property type="entry name" value="SERINE RECOMBINASE PINE-RELATED"/>
    <property type="match status" value="1"/>
</dbReference>
<dbReference type="GO" id="GO:0003677">
    <property type="term" value="F:DNA binding"/>
    <property type="evidence" value="ECO:0007669"/>
    <property type="project" value="UniProtKB-KW"/>
</dbReference>